<evidence type="ECO:0000256" key="1">
    <source>
        <dbReference type="SAM" id="MobiDB-lite"/>
    </source>
</evidence>
<evidence type="ECO:0000313" key="2">
    <source>
        <dbReference type="EMBL" id="CAF1524295.1"/>
    </source>
</evidence>
<dbReference type="AlphaFoldDB" id="A0A815UUX2"/>
<dbReference type="Proteomes" id="UP000663852">
    <property type="component" value="Unassembled WGS sequence"/>
</dbReference>
<feature type="compositionally biased region" description="Polar residues" evidence="1">
    <location>
        <begin position="43"/>
        <end position="53"/>
    </location>
</feature>
<comment type="caution">
    <text evidence="2">The sequence shown here is derived from an EMBL/GenBank/DDBJ whole genome shotgun (WGS) entry which is preliminary data.</text>
</comment>
<organism evidence="2 3">
    <name type="scientific">Adineta ricciae</name>
    <name type="common">Rotifer</name>
    <dbReference type="NCBI Taxonomy" id="249248"/>
    <lineage>
        <taxon>Eukaryota</taxon>
        <taxon>Metazoa</taxon>
        <taxon>Spiralia</taxon>
        <taxon>Gnathifera</taxon>
        <taxon>Rotifera</taxon>
        <taxon>Eurotatoria</taxon>
        <taxon>Bdelloidea</taxon>
        <taxon>Adinetida</taxon>
        <taxon>Adinetidae</taxon>
        <taxon>Adineta</taxon>
    </lineage>
</organism>
<accession>A0A815UUX2</accession>
<feature type="compositionally biased region" description="Basic and acidic residues" evidence="1">
    <location>
        <begin position="27"/>
        <end position="42"/>
    </location>
</feature>
<evidence type="ECO:0000313" key="3">
    <source>
        <dbReference type="Proteomes" id="UP000663852"/>
    </source>
</evidence>
<protein>
    <submittedName>
        <fullName evidence="2">Uncharacterized protein</fullName>
    </submittedName>
</protein>
<proteinExistence type="predicted"/>
<sequence length="200" mass="23619">MAFLMHGDITTNQYANPYTKLVEEKKRNINPNRDIDHDDHPSDLNQINSTLAPNFSLPLPQPPGTRARDKNEIVDVDNNQDYFVGQISIVFSVTEWKNVFSRTNQKMKDDWTNKFREKLTVRETRTTCALKFNGWPIKNDPPKRFLIKFSTRVNIFIILISFHYFLTCDTIDWSKKDNFQTQLLFEFFLSHVLVLETWLV</sequence>
<gene>
    <name evidence="2" type="ORF">EDS130_LOCUS44095</name>
</gene>
<reference evidence="2" key="1">
    <citation type="submission" date="2021-02" db="EMBL/GenBank/DDBJ databases">
        <authorList>
            <person name="Nowell W R."/>
        </authorList>
    </citation>
    <scope>NUCLEOTIDE SEQUENCE</scope>
</reference>
<feature type="region of interest" description="Disordered" evidence="1">
    <location>
        <begin position="27"/>
        <end position="67"/>
    </location>
</feature>
<name>A0A815UUX2_ADIRI</name>
<dbReference type="EMBL" id="CAJNOJ010000803">
    <property type="protein sequence ID" value="CAF1524295.1"/>
    <property type="molecule type" value="Genomic_DNA"/>
</dbReference>